<name>A0A1T4KFL1_9BACT</name>
<dbReference type="PANTHER" id="PTHR30204">
    <property type="entry name" value="REDOX-CYCLING DRUG-SENSING TRANSCRIPTIONAL ACTIVATOR SOXR"/>
    <property type="match status" value="1"/>
</dbReference>
<dbReference type="GO" id="GO:0003677">
    <property type="term" value="F:DNA binding"/>
    <property type="evidence" value="ECO:0007669"/>
    <property type="project" value="UniProtKB-KW"/>
</dbReference>
<keyword evidence="1 3" id="KW-0238">DNA-binding</keyword>
<feature type="domain" description="HTH merR-type" evidence="2">
    <location>
        <begin position="1"/>
        <end position="70"/>
    </location>
</feature>
<evidence type="ECO:0000313" key="4">
    <source>
        <dbReference type="Proteomes" id="UP000190102"/>
    </source>
</evidence>
<evidence type="ECO:0000313" key="3">
    <source>
        <dbReference type="EMBL" id="SJZ41145.1"/>
    </source>
</evidence>
<dbReference type="OrthoDB" id="9811000at2"/>
<evidence type="ECO:0000256" key="1">
    <source>
        <dbReference type="ARBA" id="ARBA00023125"/>
    </source>
</evidence>
<keyword evidence="4" id="KW-1185">Reference proteome</keyword>
<dbReference type="STRING" id="115783.SAMN02745119_00526"/>
<dbReference type="AlphaFoldDB" id="A0A1T4KFL1"/>
<sequence length="177" mass="19806">MYRITQLARLFGLSRSTLLYYDRIGLLQPSGRSEAGYRCYSTADKERLATICSYRQAGLGIEAIRRLLATAEAGSELVIRQRLEAIGCEIRNLQAQQQLLAGMLNLQAGGELAIAIDKQTWIDMLRAAGMDEAAMQQWHVEFERRAPQAHHAFLLSLGIDEQEALLIRDLSAGQWAN</sequence>
<dbReference type="InterPro" id="IPR009061">
    <property type="entry name" value="DNA-bd_dom_put_sf"/>
</dbReference>
<dbReference type="Gene3D" id="1.10.1660.10">
    <property type="match status" value="1"/>
</dbReference>
<dbReference type="RefSeq" id="WP_078788810.1">
    <property type="nucleotide sequence ID" value="NZ_FUWR01000001.1"/>
</dbReference>
<dbReference type="Pfam" id="PF13411">
    <property type="entry name" value="MerR_1"/>
    <property type="match status" value="1"/>
</dbReference>
<dbReference type="Proteomes" id="UP000190102">
    <property type="component" value="Unassembled WGS sequence"/>
</dbReference>
<dbReference type="PROSITE" id="PS50937">
    <property type="entry name" value="HTH_MERR_2"/>
    <property type="match status" value="1"/>
</dbReference>
<gene>
    <name evidence="3" type="ORF">SAMN02745119_00526</name>
</gene>
<dbReference type="SMART" id="SM00422">
    <property type="entry name" value="HTH_MERR"/>
    <property type="match status" value="1"/>
</dbReference>
<accession>A0A1T4KFL1</accession>
<reference evidence="4" key="1">
    <citation type="submission" date="2017-02" db="EMBL/GenBank/DDBJ databases">
        <authorList>
            <person name="Varghese N."/>
            <person name="Submissions S."/>
        </authorList>
    </citation>
    <scope>NUCLEOTIDE SEQUENCE [LARGE SCALE GENOMIC DNA]</scope>
    <source>
        <strain evidence="4">ATCC BAA-34</strain>
    </source>
</reference>
<dbReference type="GO" id="GO:0003700">
    <property type="term" value="F:DNA-binding transcription factor activity"/>
    <property type="evidence" value="ECO:0007669"/>
    <property type="project" value="InterPro"/>
</dbReference>
<evidence type="ECO:0000259" key="2">
    <source>
        <dbReference type="PROSITE" id="PS50937"/>
    </source>
</evidence>
<dbReference type="InterPro" id="IPR047057">
    <property type="entry name" value="MerR_fam"/>
</dbReference>
<dbReference type="EMBL" id="FUWR01000001">
    <property type="protein sequence ID" value="SJZ41145.1"/>
    <property type="molecule type" value="Genomic_DNA"/>
</dbReference>
<dbReference type="PANTHER" id="PTHR30204:SF90">
    <property type="entry name" value="HTH-TYPE TRANSCRIPTIONAL ACTIVATOR MTA"/>
    <property type="match status" value="1"/>
</dbReference>
<protein>
    <submittedName>
        <fullName evidence="3">DNA-binding transcriptional regulator, MerR family</fullName>
    </submittedName>
</protein>
<proteinExistence type="predicted"/>
<organism evidence="3 4">
    <name type="scientific">Trichlorobacter thiogenes</name>
    <dbReference type="NCBI Taxonomy" id="115783"/>
    <lineage>
        <taxon>Bacteria</taxon>
        <taxon>Pseudomonadati</taxon>
        <taxon>Thermodesulfobacteriota</taxon>
        <taxon>Desulfuromonadia</taxon>
        <taxon>Geobacterales</taxon>
        <taxon>Geobacteraceae</taxon>
        <taxon>Trichlorobacter</taxon>
    </lineage>
</organism>
<dbReference type="InterPro" id="IPR000551">
    <property type="entry name" value="MerR-type_HTH_dom"/>
</dbReference>
<dbReference type="SUPFAM" id="SSF46955">
    <property type="entry name" value="Putative DNA-binding domain"/>
    <property type="match status" value="1"/>
</dbReference>